<reference evidence="1" key="1">
    <citation type="submission" date="2022-02" db="EMBL/GenBank/DDBJ databases">
        <title>Plant Genome Project.</title>
        <authorList>
            <person name="Zhang R.-G."/>
        </authorList>
    </citation>
    <scope>NUCLEOTIDE SEQUENCE</scope>
    <source>
        <strain evidence="1">AT1</strain>
    </source>
</reference>
<name>A0ACC0MPA3_RHOML</name>
<evidence type="ECO:0000313" key="2">
    <source>
        <dbReference type="Proteomes" id="UP001062846"/>
    </source>
</evidence>
<dbReference type="Proteomes" id="UP001062846">
    <property type="component" value="Chromosome 8"/>
</dbReference>
<comment type="caution">
    <text evidence="1">The sequence shown here is derived from an EMBL/GenBank/DDBJ whole genome shotgun (WGS) entry which is preliminary data.</text>
</comment>
<accession>A0ACC0MPA3</accession>
<protein>
    <submittedName>
        <fullName evidence="1">Uncharacterized protein</fullName>
    </submittedName>
</protein>
<proteinExistence type="predicted"/>
<sequence>MLTMRFKFQIIIHLEFSLCWIKRLEDMMDHKTWLWKKRSTEKTLVAADKSNASQRINEEEIQIQILQTDKVELERDLKILNEKLSFAHSDCNAKDELVEKHEKMAQEALAGWEKAESEAMSMKQELDDVKRQRVSGEERITQLDMALKECMQQLRFVRDEQEQRIHDAVVKTSGEFEKARIVLEEKLADTDRKLSKLGVENTQLSKALLAKEKLIQDVNEQRTRVEVDFKALMIRLESTEKENTSLKYEVRVLEKELEIRSEEREFNRRTADVAHKQHLESAKKIAKLESECQRLRVLVRKRLPGPAALAKMKNEVEILGRDRVETRRRNSNPSSSGSVDLAMDNFPDTPSKRLNYLVEKLNALEEENKSLKETQNNKTSQIDMESERSMHLPYELSVASMSDMGSDDKVSSGESLASALFSDLEHFKNGKRMGTLLQKTVGASDIDLMDDFAEMEKLAVVSLDKPFGSPHLASIEGSEIVDTLENRSVSVHSDVSGYGCWKHPDKSALMDSALEIIGDGTSFEKKKHHKVQSNLNKSMRKIIELVEGISLPSLDYGAFEKDGGYFTNKDSETTSGYMVRVFQWKTSELRAVLQQFIRSCNDFLIGEADFEKFAEELTLCLDWVINHCFSLQDVSSMREKVKKHFNWDESHSESEVEVGTPSQCSEADKLRALKEKLSHLPRNDCKVEDTQCNVRLEDKKLEDKLPNMEYANQDLEGRLQSEFGKSESLMIQLQESDKTRKGLQRDLETLKGSNGMIENQIDHHKSVNADLDTQLKDARAELNKAHQRFASPETKVENKSDCREELEATCVDLQFQPERVKNTETPKGDTTQEEKQLRSEWEITAASEKLAECQETILNLGKQLKALAAPKDSALLDNLVSNPSDNFSTTPPKKSINQRSSLLDKMLAEDNARNTMEVFSISGLKTPPAFLHGNSGSSLHPHGKEDSPERFLYRIGSKCNGNEAEHGSLAITPVKKNGGGGLFKKLLWRRNKGKNKKLNLPFAC</sequence>
<gene>
    <name evidence="1" type="ORF">RHMOL_Rhmol08G0115200</name>
</gene>
<dbReference type="EMBL" id="CM046395">
    <property type="protein sequence ID" value="KAI8542128.1"/>
    <property type="molecule type" value="Genomic_DNA"/>
</dbReference>
<keyword evidence="2" id="KW-1185">Reference proteome</keyword>
<evidence type="ECO:0000313" key="1">
    <source>
        <dbReference type="EMBL" id="KAI8542128.1"/>
    </source>
</evidence>
<organism evidence="1 2">
    <name type="scientific">Rhododendron molle</name>
    <name type="common">Chinese azalea</name>
    <name type="synonym">Azalea mollis</name>
    <dbReference type="NCBI Taxonomy" id="49168"/>
    <lineage>
        <taxon>Eukaryota</taxon>
        <taxon>Viridiplantae</taxon>
        <taxon>Streptophyta</taxon>
        <taxon>Embryophyta</taxon>
        <taxon>Tracheophyta</taxon>
        <taxon>Spermatophyta</taxon>
        <taxon>Magnoliopsida</taxon>
        <taxon>eudicotyledons</taxon>
        <taxon>Gunneridae</taxon>
        <taxon>Pentapetalae</taxon>
        <taxon>asterids</taxon>
        <taxon>Ericales</taxon>
        <taxon>Ericaceae</taxon>
        <taxon>Ericoideae</taxon>
        <taxon>Rhodoreae</taxon>
        <taxon>Rhododendron</taxon>
    </lineage>
</organism>